<dbReference type="PROSITE" id="PS00893">
    <property type="entry name" value="NUDIX_BOX"/>
    <property type="match status" value="1"/>
</dbReference>
<dbReference type="AlphaFoldDB" id="A0A5E6RV15"/>
<dbReference type="Proteomes" id="UP000326729">
    <property type="component" value="Unassembled WGS sequence"/>
</dbReference>
<name>A0A5E6RV15_PSEFL</name>
<comment type="cofactor">
    <cofactor evidence="1">
        <name>Mg(2+)</name>
        <dbReference type="ChEBI" id="CHEBI:18420"/>
    </cofactor>
</comment>
<dbReference type="OrthoDB" id="9806150at2"/>
<dbReference type="GO" id="GO:0019144">
    <property type="term" value="F:ADP-sugar diphosphatase activity"/>
    <property type="evidence" value="ECO:0007669"/>
    <property type="project" value="TreeGrafter"/>
</dbReference>
<dbReference type="PROSITE" id="PS51462">
    <property type="entry name" value="NUDIX"/>
    <property type="match status" value="1"/>
</dbReference>
<keyword evidence="2 4" id="KW-0378">Hydrolase</keyword>
<gene>
    <name evidence="4" type="primary">nudE_1</name>
    <name evidence="4" type="ORF">PS659_01907</name>
</gene>
<protein>
    <submittedName>
        <fullName evidence="4">ADP compounds hydrolase NudE</fullName>
        <ecNumber evidence="4">3.6.1.-</ecNumber>
    </submittedName>
</protein>
<dbReference type="InterPro" id="IPR015797">
    <property type="entry name" value="NUDIX_hydrolase-like_dom_sf"/>
</dbReference>
<accession>A0A5E6RV15</accession>
<dbReference type="SUPFAM" id="SSF55811">
    <property type="entry name" value="Nudix"/>
    <property type="match status" value="1"/>
</dbReference>
<dbReference type="EMBL" id="CABVGY010000008">
    <property type="protein sequence ID" value="VVM72527.1"/>
    <property type="molecule type" value="Genomic_DNA"/>
</dbReference>
<dbReference type="InterPro" id="IPR020084">
    <property type="entry name" value="NUDIX_hydrolase_CS"/>
</dbReference>
<evidence type="ECO:0000256" key="2">
    <source>
        <dbReference type="ARBA" id="ARBA00022801"/>
    </source>
</evidence>
<evidence type="ECO:0000256" key="1">
    <source>
        <dbReference type="ARBA" id="ARBA00001946"/>
    </source>
</evidence>
<evidence type="ECO:0000259" key="3">
    <source>
        <dbReference type="PROSITE" id="PS51462"/>
    </source>
</evidence>
<evidence type="ECO:0000313" key="4">
    <source>
        <dbReference type="EMBL" id="VVM72527.1"/>
    </source>
</evidence>
<dbReference type="PANTHER" id="PTHR11839:SF12">
    <property type="entry name" value="ADP COMPOUNDS HYDROLASE NUDE"/>
    <property type="match status" value="1"/>
</dbReference>
<dbReference type="Gene3D" id="3.90.79.10">
    <property type="entry name" value="Nucleoside Triphosphate Pyrophosphohydrolase"/>
    <property type="match status" value="1"/>
</dbReference>
<dbReference type="NCBIfam" id="NF008736">
    <property type="entry name" value="PRK11762.1"/>
    <property type="match status" value="1"/>
</dbReference>
<dbReference type="PANTHER" id="PTHR11839">
    <property type="entry name" value="UDP/ADP-SUGAR PYROPHOSPHATASE"/>
    <property type="match status" value="1"/>
</dbReference>
<dbReference type="GO" id="GO:0005829">
    <property type="term" value="C:cytosol"/>
    <property type="evidence" value="ECO:0007669"/>
    <property type="project" value="TreeGrafter"/>
</dbReference>
<dbReference type="Pfam" id="PF00293">
    <property type="entry name" value="NUDIX"/>
    <property type="match status" value="1"/>
</dbReference>
<organism evidence="4 5">
    <name type="scientific">Pseudomonas fluorescens</name>
    <dbReference type="NCBI Taxonomy" id="294"/>
    <lineage>
        <taxon>Bacteria</taxon>
        <taxon>Pseudomonadati</taxon>
        <taxon>Pseudomonadota</taxon>
        <taxon>Gammaproteobacteria</taxon>
        <taxon>Pseudomonadales</taxon>
        <taxon>Pseudomonadaceae</taxon>
        <taxon>Pseudomonas</taxon>
    </lineage>
</organism>
<dbReference type="GO" id="GO:0006753">
    <property type="term" value="P:nucleoside phosphate metabolic process"/>
    <property type="evidence" value="ECO:0007669"/>
    <property type="project" value="TreeGrafter"/>
</dbReference>
<reference evidence="4 5" key="1">
    <citation type="submission" date="2019-09" db="EMBL/GenBank/DDBJ databases">
        <authorList>
            <person name="Chandra G."/>
            <person name="Truman W A."/>
        </authorList>
    </citation>
    <scope>NUCLEOTIDE SEQUENCE [LARGE SCALE GENOMIC DNA]</scope>
    <source>
        <strain evidence="4">PS659</strain>
    </source>
</reference>
<evidence type="ECO:0000313" key="5">
    <source>
        <dbReference type="Proteomes" id="UP000326729"/>
    </source>
</evidence>
<sequence length="182" mass="20204">MRNCPTILKTELLAQSGHFQIEALHLQFSNGQQRVYERLRGTGYRSVMLVAMPDPAHVLLVREYAVGVEKTILGLPKGGAEPDEDYLQAAQRELSEEVGMRAERLTELGELTLAPGHLCHRYRVVLAEQLSPCQLEGDEPEPLECLRVPMAQIPELVARGELHEARAIAALFMAIAALAQRT</sequence>
<dbReference type="EC" id="3.6.1.-" evidence="4"/>
<dbReference type="RefSeq" id="WP_150715887.1">
    <property type="nucleotide sequence ID" value="NZ_CABVGY010000008.1"/>
</dbReference>
<dbReference type="GO" id="GO:0019693">
    <property type="term" value="P:ribose phosphate metabolic process"/>
    <property type="evidence" value="ECO:0007669"/>
    <property type="project" value="TreeGrafter"/>
</dbReference>
<feature type="domain" description="Nudix hydrolase" evidence="3">
    <location>
        <begin position="43"/>
        <end position="170"/>
    </location>
</feature>
<dbReference type="InterPro" id="IPR000086">
    <property type="entry name" value="NUDIX_hydrolase_dom"/>
</dbReference>
<proteinExistence type="predicted"/>